<name>A0AAN7VF08_9COLE</name>
<dbReference type="Proteomes" id="UP001329430">
    <property type="component" value="Chromosome 5"/>
</dbReference>
<feature type="compositionally biased region" description="Basic and acidic residues" evidence="1">
    <location>
        <begin position="167"/>
        <end position="181"/>
    </location>
</feature>
<keyword evidence="3" id="KW-1185">Reference proteome</keyword>
<protein>
    <submittedName>
        <fullName evidence="2">Uncharacterized protein</fullName>
    </submittedName>
</protein>
<dbReference type="AlphaFoldDB" id="A0AAN7VF08"/>
<comment type="caution">
    <text evidence="2">The sequence shown here is derived from an EMBL/GenBank/DDBJ whole genome shotgun (WGS) entry which is preliminary data.</text>
</comment>
<dbReference type="EMBL" id="JAVRBK010000005">
    <property type="protein sequence ID" value="KAK5643891.1"/>
    <property type="molecule type" value="Genomic_DNA"/>
</dbReference>
<proteinExistence type="predicted"/>
<evidence type="ECO:0000313" key="2">
    <source>
        <dbReference type="EMBL" id="KAK5643891.1"/>
    </source>
</evidence>
<evidence type="ECO:0000313" key="3">
    <source>
        <dbReference type="Proteomes" id="UP001329430"/>
    </source>
</evidence>
<reference evidence="2 3" key="1">
    <citation type="journal article" date="2024" name="Insects">
        <title>An Improved Chromosome-Level Genome Assembly of the Firefly Pyrocoelia pectoralis.</title>
        <authorList>
            <person name="Fu X."/>
            <person name="Meyer-Rochow V.B."/>
            <person name="Ballantyne L."/>
            <person name="Zhu X."/>
        </authorList>
    </citation>
    <scope>NUCLEOTIDE SEQUENCE [LARGE SCALE GENOMIC DNA]</scope>
    <source>
        <strain evidence="2">XCY_ONT2</strain>
    </source>
</reference>
<organism evidence="2 3">
    <name type="scientific">Pyrocoelia pectoralis</name>
    <dbReference type="NCBI Taxonomy" id="417401"/>
    <lineage>
        <taxon>Eukaryota</taxon>
        <taxon>Metazoa</taxon>
        <taxon>Ecdysozoa</taxon>
        <taxon>Arthropoda</taxon>
        <taxon>Hexapoda</taxon>
        <taxon>Insecta</taxon>
        <taxon>Pterygota</taxon>
        <taxon>Neoptera</taxon>
        <taxon>Endopterygota</taxon>
        <taxon>Coleoptera</taxon>
        <taxon>Polyphaga</taxon>
        <taxon>Elateriformia</taxon>
        <taxon>Elateroidea</taxon>
        <taxon>Lampyridae</taxon>
        <taxon>Lampyrinae</taxon>
        <taxon>Pyrocoelia</taxon>
    </lineage>
</organism>
<evidence type="ECO:0000256" key="1">
    <source>
        <dbReference type="SAM" id="MobiDB-lite"/>
    </source>
</evidence>
<sequence>MEQNPEKREEILKAIGRIEADFKLKAVDNRTTTKEDVTSVLLERAEQDKAKGIQVGELRPNRNETQAVTITVEEEARQTILKHGRIRMCSVERRVKLQQYFRCWSYNHKKRECEGPDRTNLCHRSGAENHIAKQYHNGRRCLLYNEDDHSSGSGSCGHFRAALLKERRTERETGNKDRDRFMGASKTKRRKESRSNFLGSYTSYTSLQLPFCEVN</sequence>
<gene>
    <name evidence="2" type="ORF">RI129_007736</name>
</gene>
<feature type="region of interest" description="Disordered" evidence="1">
    <location>
        <begin position="167"/>
        <end position="194"/>
    </location>
</feature>
<accession>A0AAN7VF08</accession>